<dbReference type="PANTHER" id="PTHR34276">
    <property type="entry name" value="MINI-RIBONUCLEASE 3"/>
    <property type="match status" value="1"/>
</dbReference>
<dbReference type="SUPFAM" id="SSF69065">
    <property type="entry name" value="RNase III domain-like"/>
    <property type="match status" value="1"/>
</dbReference>
<dbReference type="GO" id="GO:0019843">
    <property type="term" value="F:rRNA binding"/>
    <property type="evidence" value="ECO:0007669"/>
    <property type="project" value="UniProtKB-UniRule"/>
</dbReference>
<comment type="subunit">
    <text evidence="4">Homodimer.</text>
</comment>
<dbReference type="PANTHER" id="PTHR34276:SF1">
    <property type="entry name" value="MINI-RIBONUCLEASE 3"/>
    <property type="match status" value="1"/>
</dbReference>
<protein>
    <recommendedName>
        <fullName evidence="4">Mini-ribonuclease 3</fullName>
        <shortName evidence="4">Mini-3</shortName>
        <shortName evidence="4">Mini-RNase 3</shortName>
        <ecNumber evidence="4">3.1.26.-</ecNumber>
    </recommendedName>
    <alternativeName>
        <fullName evidence="4">Mini-RNase III</fullName>
        <shortName evidence="4">Mini-III</shortName>
    </alternativeName>
</protein>
<keyword evidence="4" id="KW-0694">RNA-binding</keyword>
<dbReference type="EC" id="3.1.26.-" evidence="4"/>
<keyword evidence="4" id="KW-0460">Magnesium</keyword>
<keyword evidence="4" id="KW-0690">Ribosome biogenesis</keyword>
<gene>
    <name evidence="4" type="primary">mrnC</name>
    <name evidence="6" type="ORF">C7381_11034</name>
</gene>
<keyword evidence="3 4" id="KW-0378">Hydrolase</keyword>
<keyword evidence="1 4" id="KW-0540">Nuclease</keyword>
<sequence length="129" mass="14914">MITDEVYQMDVLNLAFLGDAVYELLVREMISTKNMRVNELHKEAIHFVSANSQCADLDVIWEDLDKREQTIVKRARNKRLHAPKHTKPQVYTLATGFEALFGALYLSGEKERIAGLFEKIKENKYGNNR</sequence>
<feature type="domain" description="RNase III" evidence="5">
    <location>
        <begin position="2"/>
        <end position="125"/>
    </location>
</feature>
<comment type="function">
    <text evidence="4">Involved in correct processing of both the 5' and 3' ends of 23S rRNA precursor. Processes 30S rRNA precursor transcript even in absence of ribonuclease 3 (Rnc); Rnc processes 30S rRNA into smaller rRNA precursors.</text>
</comment>
<dbReference type="AlphaFoldDB" id="A0A2U1DND0"/>
<evidence type="ECO:0000256" key="3">
    <source>
        <dbReference type="ARBA" id="ARBA00022801"/>
    </source>
</evidence>
<dbReference type="GO" id="GO:0005737">
    <property type="term" value="C:cytoplasm"/>
    <property type="evidence" value="ECO:0007669"/>
    <property type="project" value="UniProtKB-SubCell"/>
</dbReference>
<dbReference type="HAMAP" id="MF_01468">
    <property type="entry name" value="RNase_Mini_III"/>
    <property type="match status" value="1"/>
</dbReference>
<dbReference type="RefSeq" id="WP_116480488.1">
    <property type="nucleotide sequence ID" value="NZ_QEKV01000010.1"/>
</dbReference>
<comment type="caution">
    <text evidence="6">The sequence shown here is derived from an EMBL/GenBank/DDBJ whole genome shotgun (WGS) entry which is preliminary data.</text>
</comment>
<comment type="subcellular location">
    <subcellularLocation>
        <location evidence="4">Cytoplasm</location>
    </subcellularLocation>
</comment>
<feature type="active site" evidence="4">
    <location>
        <position position="19"/>
    </location>
</feature>
<name>A0A2U1DND0_9FIRM</name>
<keyword evidence="4" id="KW-0699">rRNA-binding</keyword>
<evidence type="ECO:0000313" key="6">
    <source>
        <dbReference type="EMBL" id="PVY89196.1"/>
    </source>
</evidence>
<dbReference type="EMBL" id="QEKV01000010">
    <property type="protein sequence ID" value="PVY89196.1"/>
    <property type="molecule type" value="Genomic_DNA"/>
</dbReference>
<dbReference type="Proteomes" id="UP000245793">
    <property type="component" value="Unassembled WGS sequence"/>
</dbReference>
<keyword evidence="7" id="KW-1185">Reference proteome</keyword>
<comment type="cofactor">
    <cofactor evidence="4">
        <name>Mg(2+)</name>
        <dbReference type="ChEBI" id="CHEBI:18420"/>
    </cofactor>
</comment>
<keyword evidence="4" id="KW-0963">Cytoplasm</keyword>
<reference evidence="6 7" key="1">
    <citation type="submission" date="2018-04" db="EMBL/GenBank/DDBJ databases">
        <title>Genomic Encyclopedia of Type Strains, Phase IV (KMG-IV): sequencing the most valuable type-strain genomes for metagenomic binning, comparative biology and taxonomic classification.</title>
        <authorList>
            <person name="Goeker M."/>
        </authorList>
    </citation>
    <scope>NUCLEOTIDE SEQUENCE [LARGE SCALE GENOMIC DNA]</scope>
    <source>
        <strain evidence="6 7">DSM 20705</strain>
    </source>
</reference>
<proteinExistence type="inferred from homology"/>
<dbReference type="Gene3D" id="1.10.1520.10">
    <property type="entry name" value="Ribonuclease III domain"/>
    <property type="match status" value="1"/>
</dbReference>
<evidence type="ECO:0000259" key="5">
    <source>
        <dbReference type="SMART" id="SM00535"/>
    </source>
</evidence>
<dbReference type="GO" id="GO:0004525">
    <property type="term" value="F:ribonuclease III activity"/>
    <property type="evidence" value="ECO:0007669"/>
    <property type="project" value="InterPro"/>
</dbReference>
<dbReference type="CDD" id="cd00593">
    <property type="entry name" value="RIBOc"/>
    <property type="match status" value="1"/>
</dbReference>
<evidence type="ECO:0000256" key="1">
    <source>
        <dbReference type="ARBA" id="ARBA00022722"/>
    </source>
</evidence>
<keyword evidence="2 4" id="KW-0255">Endonuclease</keyword>
<evidence type="ECO:0000256" key="2">
    <source>
        <dbReference type="ARBA" id="ARBA00022759"/>
    </source>
</evidence>
<dbReference type="InterPro" id="IPR036389">
    <property type="entry name" value="RNase_III_sf"/>
</dbReference>
<comment type="similarity">
    <text evidence="4">Belongs to the MrnC RNase family.</text>
</comment>
<organism evidence="6 7">
    <name type="scientific">Ezakiella coagulans</name>
    <dbReference type="NCBI Taxonomy" id="46507"/>
    <lineage>
        <taxon>Bacteria</taxon>
        <taxon>Bacillati</taxon>
        <taxon>Bacillota</taxon>
        <taxon>Tissierellia</taxon>
        <taxon>Ezakiella</taxon>
    </lineage>
</organism>
<dbReference type="PIRSF" id="PIRSF005520">
    <property type="entry name" value="UCP005520"/>
    <property type="match status" value="1"/>
</dbReference>
<keyword evidence="4" id="KW-0698">rRNA processing</keyword>
<dbReference type="Pfam" id="PF00636">
    <property type="entry name" value="Ribonuclease_3"/>
    <property type="match status" value="1"/>
</dbReference>
<evidence type="ECO:0000256" key="4">
    <source>
        <dbReference type="HAMAP-Rule" id="MF_01468"/>
    </source>
</evidence>
<dbReference type="SMART" id="SM00535">
    <property type="entry name" value="RIBOc"/>
    <property type="match status" value="1"/>
</dbReference>
<dbReference type="InterPro" id="IPR000999">
    <property type="entry name" value="RNase_III_dom"/>
</dbReference>
<dbReference type="InterPro" id="IPR008226">
    <property type="entry name" value="Mini3_fam"/>
</dbReference>
<evidence type="ECO:0000313" key="7">
    <source>
        <dbReference type="Proteomes" id="UP000245793"/>
    </source>
</evidence>
<dbReference type="GO" id="GO:0006364">
    <property type="term" value="P:rRNA processing"/>
    <property type="evidence" value="ECO:0007669"/>
    <property type="project" value="UniProtKB-UniRule"/>
</dbReference>
<accession>A0A2U1DND0</accession>